<dbReference type="InterPro" id="IPR041078">
    <property type="entry name" value="Plavaka"/>
</dbReference>
<feature type="non-terminal residue" evidence="1">
    <location>
        <position position="217"/>
    </location>
</feature>
<keyword evidence="2" id="KW-1185">Reference proteome</keyword>
<dbReference type="Pfam" id="PF18759">
    <property type="entry name" value="Plavaka"/>
    <property type="match status" value="1"/>
</dbReference>
<evidence type="ECO:0000313" key="2">
    <source>
        <dbReference type="Proteomes" id="UP000054166"/>
    </source>
</evidence>
<proteinExistence type="predicted"/>
<dbReference type="STRING" id="765440.A0A0C3EVG3"/>
<dbReference type="EMBL" id="KN833205">
    <property type="protein sequence ID" value="KIM71811.1"/>
    <property type="molecule type" value="Genomic_DNA"/>
</dbReference>
<evidence type="ECO:0000313" key="1">
    <source>
        <dbReference type="EMBL" id="KIM71811.1"/>
    </source>
</evidence>
<dbReference type="AlphaFoldDB" id="A0A0C3EVG3"/>
<accession>A0A0C3EVG3</accession>
<organism evidence="1 2">
    <name type="scientific">Piloderma croceum (strain F 1598)</name>
    <dbReference type="NCBI Taxonomy" id="765440"/>
    <lineage>
        <taxon>Eukaryota</taxon>
        <taxon>Fungi</taxon>
        <taxon>Dikarya</taxon>
        <taxon>Basidiomycota</taxon>
        <taxon>Agaricomycotina</taxon>
        <taxon>Agaricomycetes</taxon>
        <taxon>Agaricomycetidae</taxon>
        <taxon>Atheliales</taxon>
        <taxon>Atheliaceae</taxon>
        <taxon>Piloderma</taxon>
    </lineage>
</organism>
<dbReference type="OrthoDB" id="3232986at2759"/>
<dbReference type="InParanoid" id="A0A0C3EVG3"/>
<reference evidence="2" key="2">
    <citation type="submission" date="2015-01" db="EMBL/GenBank/DDBJ databases">
        <title>Evolutionary Origins and Diversification of the Mycorrhizal Mutualists.</title>
        <authorList>
            <consortium name="DOE Joint Genome Institute"/>
            <consortium name="Mycorrhizal Genomics Consortium"/>
            <person name="Kohler A."/>
            <person name="Kuo A."/>
            <person name="Nagy L.G."/>
            <person name="Floudas D."/>
            <person name="Copeland A."/>
            <person name="Barry K.W."/>
            <person name="Cichocki N."/>
            <person name="Veneault-Fourrey C."/>
            <person name="LaButti K."/>
            <person name="Lindquist E.A."/>
            <person name="Lipzen A."/>
            <person name="Lundell T."/>
            <person name="Morin E."/>
            <person name="Murat C."/>
            <person name="Riley R."/>
            <person name="Ohm R."/>
            <person name="Sun H."/>
            <person name="Tunlid A."/>
            <person name="Henrissat B."/>
            <person name="Grigoriev I.V."/>
            <person name="Hibbett D.S."/>
            <person name="Martin F."/>
        </authorList>
    </citation>
    <scope>NUCLEOTIDE SEQUENCE [LARGE SCALE GENOMIC DNA]</scope>
    <source>
        <strain evidence="2">F 1598</strain>
    </source>
</reference>
<feature type="non-terminal residue" evidence="1">
    <location>
        <position position="1"/>
    </location>
</feature>
<dbReference type="HOGENOM" id="CLU_006344_12_2_1"/>
<reference evidence="1 2" key="1">
    <citation type="submission" date="2014-04" db="EMBL/GenBank/DDBJ databases">
        <authorList>
            <consortium name="DOE Joint Genome Institute"/>
            <person name="Kuo A."/>
            <person name="Tarkka M."/>
            <person name="Buscot F."/>
            <person name="Kohler A."/>
            <person name="Nagy L.G."/>
            <person name="Floudas D."/>
            <person name="Copeland A."/>
            <person name="Barry K.W."/>
            <person name="Cichocki N."/>
            <person name="Veneault-Fourrey C."/>
            <person name="LaButti K."/>
            <person name="Lindquist E.A."/>
            <person name="Lipzen A."/>
            <person name="Lundell T."/>
            <person name="Morin E."/>
            <person name="Murat C."/>
            <person name="Sun H."/>
            <person name="Tunlid A."/>
            <person name="Henrissat B."/>
            <person name="Grigoriev I.V."/>
            <person name="Hibbett D.S."/>
            <person name="Martin F."/>
            <person name="Nordberg H.P."/>
            <person name="Cantor M.N."/>
            <person name="Hua S.X."/>
        </authorList>
    </citation>
    <scope>NUCLEOTIDE SEQUENCE [LARGE SCALE GENOMIC DNA]</scope>
    <source>
        <strain evidence="1 2">F 1598</strain>
    </source>
</reference>
<dbReference type="Proteomes" id="UP000054166">
    <property type="component" value="Unassembled WGS sequence"/>
</dbReference>
<gene>
    <name evidence="1" type="ORF">PILCRDRAFT_29002</name>
</gene>
<sequence length="217" mass="25089">FWRDWPGAEPSKFLTPEPLHHWHKAFWDHDAKWCIRAVGSEEINFRFSILPYRVGFRQFKEGISKLKQVTGCEHCDAERYMVATIAGAVPKNFLIAIHALMDFRYLAQAPVISDDDCNNIENALREFHKHKDAILEAGARVRAHNNPIDNWWIPKLEMLQSVVPNIWANGAVFQWSADITEHAHITQIKKPARAGNGLDYDSQICRTLDRTDKIQQF</sequence>
<name>A0A0C3EVG3_PILCF</name>
<protein>
    <submittedName>
        <fullName evidence="1">Uncharacterized protein</fullName>
    </submittedName>
</protein>